<dbReference type="RefSeq" id="WP_114351795.1">
    <property type="nucleotide sequence ID" value="NZ_QPJJ01000002.1"/>
</dbReference>
<organism evidence="3 4">
    <name type="scientific">Saliterribacillus persicus</name>
    <dbReference type="NCBI Taxonomy" id="930114"/>
    <lineage>
        <taxon>Bacteria</taxon>
        <taxon>Bacillati</taxon>
        <taxon>Bacillota</taxon>
        <taxon>Bacilli</taxon>
        <taxon>Bacillales</taxon>
        <taxon>Bacillaceae</taxon>
        <taxon>Saliterribacillus</taxon>
    </lineage>
</organism>
<name>A0A368Y9U8_9BACI</name>
<dbReference type="InterPro" id="IPR025588">
    <property type="entry name" value="YcxB-like_C"/>
</dbReference>
<dbReference type="OrthoDB" id="2973929at2"/>
<feature type="transmembrane region" description="Helical" evidence="1">
    <location>
        <begin position="184"/>
        <end position="205"/>
    </location>
</feature>
<feature type="transmembrane region" description="Helical" evidence="1">
    <location>
        <begin position="35"/>
        <end position="53"/>
    </location>
</feature>
<accession>A0A368Y9U8</accession>
<feature type="domain" description="YcxB-like C-terminal" evidence="2">
    <location>
        <begin position="108"/>
        <end position="155"/>
    </location>
</feature>
<feature type="transmembrane region" description="Helical" evidence="1">
    <location>
        <begin position="65"/>
        <end position="86"/>
    </location>
</feature>
<gene>
    <name evidence="3" type="ORF">DFR57_102317</name>
</gene>
<keyword evidence="1" id="KW-0472">Membrane</keyword>
<reference evidence="3 4" key="1">
    <citation type="submission" date="2018-07" db="EMBL/GenBank/DDBJ databases">
        <title>Genomic Encyclopedia of Type Strains, Phase IV (KMG-IV): sequencing the most valuable type-strain genomes for metagenomic binning, comparative biology and taxonomic classification.</title>
        <authorList>
            <person name="Goeker M."/>
        </authorList>
    </citation>
    <scope>NUCLEOTIDE SEQUENCE [LARGE SCALE GENOMIC DNA]</scope>
    <source>
        <strain evidence="3 4">DSM 27696</strain>
    </source>
</reference>
<protein>
    <submittedName>
        <fullName evidence="3">YcxB-like protein</fullName>
    </submittedName>
</protein>
<keyword evidence="4" id="KW-1185">Reference proteome</keyword>
<comment type="caution">
    <text evidence="3">The sequence shown here is derived from an EMBL/GenBank/DDBJ whole genome shotgun (WGS) entry which is preliminary data.</text>
</comment>
<evidence type="ECO:0000256" key="1">
    <source>
        <dbReference type="SAM" id="Phobius"/>
    </source>
</evidence>
<dbReference type="Pfam" id="PF14317">
    <property type="entry name" value="YcxB"/>
    <property type="match status" value="1"/>
</dbReference>
<keyword evidence="1" id="KW-0812">Transmembrane</keyword>
<evidence type="ECO:0000259" key="2">
    <source>
        <dbReference type="Pfam" id="PF14317"/>
    </source>
</evidence>
<evidence type="ECO:0000313" key="4">
    <source>
        <dbReference type="Proteomes" id="UP000252585"/>
    </source>
</evidence>
<keyword evidence="1" id="KW-1133">Transmembrane helix</keyword>
<dbReference type="EMBL" id="QPJJ01000002">
    <property type="protein sequence ID" value="RCW77041.1"/>
    <property type="molecule type" value="Genomic_DNA"/>
</dbReference>
<proteinExistence type="predicted"/>
<dbReference type="Proteomes" id="UP000252585">
    <property type="component" value="Unassembled WGS sequence"/>
</dbReference>
<sequence length="429" mass="50545">MEIKYDLQPKDIWAYFKNVRTFSEKFRYRYSYIKYIFWPLGLYLIQFSILLLQSAPLSYALIHPLFYTFIGAFIIGPLLMELLFYVKYKMYVIKYERLKNKKIIFLVDGCEFTLTEGTNFYKWANIHRVVEDETHYFIYINDNKCIILPKHCLELEENQHVKQILKEGVEPYIEYQTPPVSNKLVKVGVTMMAFFFCLLLFNNWLENSSYLAKQNVYDLFEGIENNDDPKELLDSELTLKDSVTMGKINQVGRKVYTLSESNQNQKEWRQLSNLLIRANELVIERDQITQVYSGESEYWQMGDITFKIMPDHYVDVHYATNQRANSQETQTVVEFLNIEVYMTLNEEIDILLNEVEFSTSDIDFTEGKGSGLLGLSDRYQLDENSKLINADGAQKNINDITGIYILVQWKSKNADKIQEEKIIYSPVSY</sequence>
<dbReference type="AlphaFoldDB" id="A0A368Y9U8"/>
<evidence type="ECO:0000313" key="3">
    <source>
        <dbReference type="EMBL" id="RCW77041.1"/>
    </source>
</evidence>